<dbReference type="SUPFAM" id="SSF57850">
    <property type="entry name" value="RING/U-box"/>
    <property type="match status" value="1"/>
</dbReference>
<dbReference type="Gene3D" id="3.30.40.10">
    <property type="entry name" value="Zinc/RING finger domain, C3HC4 (zinc finger)"/>
    <property type="match status" value="1"/>
</dbReference>
<organism evidence="4 5">
    <name type="scientific">Mycena indigotica</name>
    <dbReference type="NCBI Taxonomy" id="2126181"/>
    <lineage>
        <taxon>Eukaryota</taxon>
        <taxon>Fungi</taxon>
        <taxon>Dikarya</taxon>
        <taxon>Basidiomycota</taxon>
        <taxon>Agaricomycotina</taxon>
        <taxon>Agaricomycetes</taxon>
        <taxon>Agaricomycetidae</taxon>
        <taxon>Agaricales</taxon>
        <taxon>Marasmiineae</taxon>
        <taxon>Mycenaceae</taxon>
        <taxon>Mycena</taxon>
    </lineage>
</organism>
<accession>A0A8H6W9Q0</accession>
<evidence type="ECO:0000256" key="1">
    <source>
        <dbReference type="SAM" id="Coils"/>
    </source>
</evidence>
<evidence type="ECO:0000313" key="5">
    <source>
        <dbReference type="Proteomes" id="UP000636479"/>
    </source>
</evidence>
<keyword evidence="5" id="KW-1185">Reference proteome</keyword>
<proteinExistence type="predicted"/>
<keyword evidence="3" id="KW-0732">Signal</keyword>
<dbReference type="EMBL" id="JACAZF010000003">
    <property type="protein sequence ID" value="KAF7309917.1"/>
    <property type="molecule type" value="Genomic_DNA"/>
</dbReference>
<dbReference type="Proteomes" id="UP000636479">
    <property type="component" value="Unassembled WGS sequence"/>
</dbReference>
<feature type="signal peptide" evidence="3">
    <location>
        <begin position="1"/>
        <end position="17"/>
    </location>
</feature>
<dbReference type="AlphaFoldDB" id="A0A8H6W9Q0"/>
<evidence type="ECO:0000256" key="3">
    <source>
        <dbReference type="SAM" id="SignalP"/>
    </source>
</evidence>
<dbReference type="RefSeq" id="XP_037223367.1">
    <property type="nucleotide sequence ID" value="XM_037360482.1"/>
</dbReference>
<feature type="region of interest" description="Disordered" evidence="2">
    <location>
        <begin position="273"/>
        <end position="292"/>
    </location>
</feature>
<dbReference type="OrthoDB" id="6105938at2759"/>
<keyword evidence="1" id="KW-0175">Coiled coil</keyword>
<sequence>MWQALTFVVHHFLTTMAGHCFCRPCITQIVRCPKPQRRCPNCRAVIRGADDAQPIFLEIVAVKPMASMVAEGLGRMDADARVVSVQKAGKKLDQVAATEGIEREVLIELLQAITDFNARIVPVFVKAREQEAEIIVLKKQLEDAQTLRDQADLVLQLKGEAALLRANNLKLRQDLKASEEQTDQAVKLVAERAQEVKKTQAKLDDIEVRGQSEIRRLKGLLERNADDRNRERQKIGTISSQRDSLQQQLVALQKEFERVREDDDDLEIVLDDAQSSEMSEPPRPTQPLLPTPGRMVKLGFEGMPKPGFSSDWQLGRGTKRKEREETTTVGLKQGGLLQLGPKRTIRVKAVQAK</sequence>
<feature type="coiled-coil region" evidence="1">
    <location>
        <begin position="235"/>
        <end position="262"/>
    </location>
</feature>
<comment type="caution">
    <text evidence="4">The sequence shown here is derived from an EMBL/GenBank/DDBJ whole genome shotgun (WGS) entry which is preliminary data.</text>
</comment>
<reference evidence="4" key="1">
    <citation type="submission" date="2020-05" db="EMBL/GenBank/DDBJ databases">
        <title>Mycena genomes resolve the evolution of fungal bioluminescence.</title>
        <authorList>
            <person name="Tsai I.J."/>
        </authorList>
    </citation>
    <scope>NUCLEOTIDE SEQUENCE</scope>
    <source>
        <strain evidence="4">171206Taipei</strain>
    </source>
</reference>
<name>A0A8H6W9Q0_9AGAR</name>
<feature type="region of interest" description="Disordered" evidence="2">
    <location>
        <begin position="302"/>
        <end position="335"/>
    </location>
</feature>
<protein>
    <recommendedName>
        <fullName evidence="6">RING-type domain-containing protein</fullName>
    </recommendedName>
</protein>
<dbReference type="InterPro" id="IPR013083">
    <property type="entry name" value="Znf_RING/FYVE/PHD"/>
</dbReference>
<gene>
    <name evidence="4" type="ORF">MIND_00364000</name>
</gene>
<dbReference type="GeneID" id="59342998"/>
<evidence type="ECO:0000256" key="2">
    <source>
        <dbReference type="SAM" id="MobiDB-lite"/>
    </source>
</evidence>
<feature type="coiled-coil region" evidence="1">
    <location>
        <begin position="127"/>
        <end position="181"/>
    </location>
</feature>
<evidence type="ECO:0000313" key="4">
    <source>
        <dbReference type="EMBL" id="KAF7309917.1"/>
    </source>
</evidence>
<feature type="chain" id="PRO_5034181776" description="RING-type domain-containing protein" evidence="3">
    <location>
        <begin position="18"/>
        <end position="353"/>
    </location>
</feature>
<evidence type="ECO:0008006" key="6">
    <source>
        <dbReference type="Google" id="ProtNLM"/>
    </source>
</evidence>
<feature type="compositionally biased region" description="Pro residues" evidence="2">
    <location>
        <begin position="281"/>
        <end position="290"/>
    </location>
</feature>